<dbReference type="AlphaFoldDB" id="A0A2U1AJN8"/>
<protein>
    <submittedName>
        <fullName evidence="1">Uncharacterized protein</fullName>
    </submittedName>
</protein>
<reference evidence="1 2" key="1">
    <citation type="submission" date="2018-04" db="EMBL/GenBank/DDBJ databases">
        <title>Genomic Encyclopedia of Type Strains, Phase IV (KMG-IV): sequencing the most valuable type-strain genomes for metagenomic binning, comparative biology and taxonomic classification.</title>
        <authorList>
            <person name="Goeker M."/>
        </authorList>
    </citation>
    <scope>NUCLEOTIDE SEQUENCE [LARGE SCALE GENOMIC DNA]</scope>
    <source>
        <strain evidence="1 2">DSM 14823</strain>
    </source>
</reference>
<comment type="caution">
    <text evidence="1">The sequence shown here is derived from an EMBL/GenBank/DDBJ whole genome shotgun (WGS) entry which is preliminary data.</text>
</comment>
<gene>
    <name evidence="1" type="ORF">C8D82_13443</name>
</gene>
<dbReference type="Proteomes" id="UP000245959">
    <property type="component" value="Unassembled WGS sequence"/>
</dbReference>
<dbReference type="EMBL" id="QEKH01000034">
    <property type="protein sequence ID" value="PVY36636.1"/>
    <property type="molecule type" value="Genomic_DNA"/>
</dbReference>
<keyword evidence="2" id="KW-1185">Reference proteome</keyword>
<organism evidence="1 2">
    <name type="scientific">Victivallis vadensis</name>
    <dbReference type="NCBI Taxonomy" id="172901"/>
    <lineage>
        <taxon>Bacteria</taxon>
        <taxon>Pseudomonadati</taxon>
        <taxon>Lentisphaerota</taxon>
        <taxon>Lentisphaeria</taxon>
        <taxon>Victivallales</taxon>
        <taxon>Victivallaceae</taxon>
        <taxon>Victivallis</taxon>
    </lineage>
</organism>
<evidence type="ECO:0000313" key="1">
    <source>
        <dbReference type="EMBL" id="PVY36636.1"/>
    </source>
</evidence>
<accession>A0A2U1AJN8</accession>
<dbReference type="GeneID" id="78296759"/>
<dbReference type="RefSeq" id="WP_116885488.1">
    <property type="nucleotide sequence ID" value="NZ_CABMMC010000001.1"/>
</dbReference>
<evidence type="ECO:0000313" key="2">
    <source>
        <dbReference type="Proteomes" id="UP000245959"/>
    </source>
</evidence>
<name>A0A2U1AJN8_9BACT</name>
<sequence>MEVYHATNSKFEKFDNRFLNSRDEGYFGEGFYFVDELQHAWDIQRQLEARYLLTCEVTDNLYDLDLEDDAAAIENFPAPEEVKAQMREIAEYNGTFFRSGSGEGFGLEKHLKAAGYAGVRVLNRLASVGLTNYVEVVVFDAKDIEITEIEDEESED</sequence>
<proteinExistence type="predicted"/>